<keyword evidence="1" id="KW-0378">Hydrolase</keyword>
<accession>A0A7J6VAQ1</accession>
<dbReference type="PANTHER" id="PTHR37763:SF1">
    <property type="entry name" value="EXOSOME COMPLEX EXONUCLEASE"/>
    <property type="match status" value="1"/>
</dbReference>
<dbReference type="Proteomes" id="UP000554482">
    <property type="component" value="Unassembled WGS sequence"/>
</dbReference>
<dbReference type="PANTHER" id="PTHR37763">
    <property type="entry name" value="EXOSOME COMPLEX EXONUCLEASE"/>
    <property type="match status" value="1"/>
</dbReference>
<keyword evidence="2" id="KW-1185">Reference proteome</keyword>
<dbReference type="EMBL" id="JABWDY010036208">
    <property type="protein sequence ID" value="KAF5181432.1"/>
    <property type="molecule type" value="Genomic_DNA"/>
</dbReference>
<dbReference type="GO" id="GO:0004527">
    <property type="term" value="F:exonuclease activity"/>
    <property type="evidence" value="ECO:0007669"/>
    <property type="project" value="UniProtKB-KW"/>
</dbReference>
<dbReference type="OrthoDB" id="770241at2759"/>
<evidence type="ECO:0000313" key="1">
    <source>
        <dbReference type="EMBL" id="KAF5181432.1"/>
    </source>
</evidence>
<evidence type="ECO:0000313" key="2">
    <source>
        <dbReference type="Proteomes" id="UP000554482"/>
    </source>
</evidence>
<keyword evidence="1" id="KW-0540">Nuclease</keyword>
<comment type="caution">
    <text evidence="1">The sequence shown here is derived from an EMBL/GenBank/DDBJ whole genome shotgun (WGS) entry which is preliminary data.</text>
</comment>
<dbReference type="AlphaFoldDB" id="A0A7J6VAQ1"/>
<name>A0A7J6VAQ1_THATH</name>
<keyword evidence="1" id="KW-0269">Exonuclease</keyword>
<sequence length="415" mass="47137">MRYLYGLKHLEQVRRGCLCSNVLFYHKLEEQPLEQLYSYQWQQAAFSKLTKMSGDLQNVDLIDGKLIKADDGSTIIDEGTVKNLYKFKSLCRTFLGSPSVQQRLKERAVASIGSIPKGCFSKPNEREPMILNTLTKVCNFLDVSAQQRKSVRFTVCPQVSQHRIWTETLEEILNGLKSEVELLNHGSFSKGARMSDQIISSCLKFLADTAISFDPEATSWMRITPAKKVYSSPSRTWGDILEMFIDLTKCLESEKSLLYHLSKIEVMKEGLYQIKDVLVDKDIGYKEARHQESLVQKKLSKTLGHSSQCLFTLLQYYLYGSVRDLEVEISGGVYKGTNKDAFCLCIGKVVTSDGEKAVWLGVKQLDRALGLFKFIWDSAGMKGTLELQGHLWYVGTENKTLTYRGNKFFVHGISF</sequence>
<reference evidence="1 2" key="1">
    <citation type="submission" date="2020-06" db="EMBL/GenBank/DDBJ databases">
        <title>Transcriptomic and genomic resources for Thalictrum thalictroides and T. hernandezii: Facilitating candidate gene discovery in an emerging model plant lineage.</title>
        <authorList>
            <person name="Arias T."/>
            <person name="Riano-Pachon D.M."/>
            <person name="Di Stilio V.S."/>
        </authorList>
    </citation>
    <scope>NUCLEOTIDE SEQUENCE [LARGE SCALE GENOMIC DNA]</scope>
    <source>
        <strain evidence="2">cv. WT478/WT964</strain>
        <tissue evidence="1">Leaves</tissue>
    </source>
</reference>
<gene>
    <name evidence="1" type="ORF">FRX31_028983</name>
</gene>
<organism evidence="1 2">
    <name type="scientific">Thalictrum thalictroides</name>
    <name type="common">Rue-anemone</name>
    <name type="synonym">Anemone thalictroides</name>
    <dbReference type="NCBI Taxonomy" id="46969"/>
    <lineage>
        <taxon>Eukaryota</taxon>
        <taxon>Viridiplantae</taxon>
        <taxon>Streptophyta</taxon>
        <taxon>Embryophyta</taxon>
        <taxon>Tracheophyta</taxon>
        <taxon>Spermatophyta</taxon>
        <taxon>Magnoliopsida</taxon>
        <taxon>Ranunculales</taxon>
        <taxon>Ranunculaceae</taxon>
        <taxon>Thalictroideae</taxon>
        <taxon>Thalictrum</taxon>
    </lineage>
</organism>
<protein>
    <submittedName>
        <fullName evidence="1">Exosome complex exonuclease</fullName>
    </submittedName>
</protein>
<proteinExistence type="predicted"/>